<dbReference type="EMBL" id="MFIF01000014">
    <property type="protein sequence ID" value="OGF86587.1"/>
    <property type="molecule type" value="Genomic_DNA"/>
</dbReference>
<evidence type="ECO:0000313" key="3">
    <source>
        <dbReference type="Proteomes" id="UP000177346"/>
    </source>
</evidence>
<evidence type="ECO:0000256" key="1">
    <source>
        <dbReference type="SAM" id="Phobius"/>
    </source>
</evidence>
<accession>A0A1F5XFI4</accession>
<reference evidence="2 3" key="1">
    <citation type="journal article" date="2016" name="Nat. Commun.">
        <title>Thousands of microbial genomes shed light on interconnected biogeochemical processes in an aquifer system.</title>
        <authorList>
            <person name="Anantharaman K."/>
            <person name="Brown C.T."/>
            <person name="Hug L.A."/>
            <person name="Sharon I."/>
            <person name="Castelle C.J."/>
            <person name="Probst A.J."/>
            <person name="Thomas B.C."/>
            <person name="Singh A."/>
            <person name="Wilkins M.J."/>
            <person name="Karaoz U."/>
            <person name="Brodie E.L."/>
            <person name="Williams K.H."/>
            <person name="Hubbard S.S."/>
            <person name="Banfield J.F."/>
        </authorList>
    </citation>
    <scope>NUCLEOTIDE SEQUENCE [LARGE SCALE GENOMIC DNA]</scope>
</reference>
<dbReference type="InterPro" id="IPR027981">
    <property type="entry name" value="DUF4446"/>
</dbReference>
<sequence>MNQLINLFDKYGLYFFLGLLALNLAALAWVFILRRNFKIIFKNQPSSGLDLEKVLLDLRDRQNSADKTFEELKGRIKFLEDALPKGIRKVGLVRYNPFSDTGGDQSFALALLNDKNDGVVISSLYGREMNRIYAKPIQGGGSQYQLTEEERTAIQDAK</sequence>
<gene>
    <name evidence="2" type="ORF">A3B19_00015</name>
</gene>
<evidence type="ECO:0008006" key="4">
    <source>
        <dbReference type="Google" id="ProtNLM"/>
    </source>
</evidence>
<organism evidence="2 3">
    <name type="scientific">Candidatus Giovannonibacteria bacterium RIFCSPLOWO2_01_FULL_46_32</name>
    <dbReference type="NCBI Taxonomy" id="1798353"/>
    <lineage>
        <taxon>Bacteria</taxon>
        <taxon>Candidatus Giovannoniibacteriota</taxon>
    </lineage>
</organism>
<keyword evidence="1" id="KW-0472">Membrane</keyword>
<dbReference type="Pfam" id="PF14584">
    <property type="entry name" value="DUF4446"/>
    <property type="match status" value="1"/>
</dbReference>
<proteinExistence type="predicted"/>
<comment type="caution">
    <text evidence="2">The sequence shown here is derived from an EMBL/GenBank/DDBJ whole genome shotgun (WGS) entry which is preliminary data.</text>
</comment>
<feature type="transmembrane region" description="Helical" evidence="1">
    <location>
        <begin position="12"/>
        <end position="33"/>
    </location>
</feature>
<dbReference type="Proteomes" id="UP000177346">
    <property type="component" value="Unassembled WGS sequence"/>
</dbReference>
<evidence type="ECO:0000313" key="2">
    <source>
        <dbReference type="EMBL" id="OGF86587.1"/>
    </source>
</evidence>
<protein>
    <recommendedName>
        <fullName evidence="4">DUF4446 domain-containing protein</fullName>
    </recommendedName>
</protein>
<keyword evidence="1" id="KW-1133">Transmembrane helix</keyword>
<dbReference type="AlphaFoldDB" id="A0A1F5XFI4"/>
<keyword evidence="1" id="KW-0812">Transmembrane</keyword>
<name>A0A1F5XFI4_9BACT</name>